<dbReference type="OrthoDB" id="9811934at2"/>
<reference evidence="2 3" key="1">
    <citation type="submission" date="2017-04" db="EMBL/GenBank/DDBJ databases">
        <authorList>
            <person name="Afonso C.L."/>
            <person name="Miller P.J."/>
            <person name="Scott M.A."/>
            <person name="Spackman E."/>
            <person name="Goraichik I."/>
            <person name="Dimitrov K.M."/>
            <person name="Suarez D.L."/>
            <person name="Swayne D.E."/>
        </authorList>
    </citation>
    <scope>NUCLEOTIDE SEQUENCE [LARGE SCALE GENOMIC DNA]</scope>
    <source>
        <strain evidence="2 3">DSM 26133</strain>
    </source>
</reference>
<dbReference type="EMBL" id="FWYF01000004">
    <property type="protein sequence ID" value="SMD38009.1"/>
    <property type="molecule type" value="Genomic_DNA"/>
</dbReference>
<evidence type="ECO:0008006" key="4">
    <source>
        <dbReference type="Google" id="ProtNLM"/>
    </source>
</evidence>
<name>A0A1W2GMW6_REIFA</name>
<dbReference type="AlphaFoldDB" id="A0A1W2GMW6"/>
<keyword evidence="3" id="KW-1185">Reference proteome</keyword>
<keyword evidence="1" id="KW-0732">Signal</keyword>
<sequence length="444" mass="48341">MNRKVYIAILSFLVLVSQVGCMSEDSNSLDPSEIFIKYYGSESAEETIDLLELNDGFLLLGSRTDAENTDFYLVRTDSSGNRLWEGIIHNDYSDETVDIPSKMFYDEDNDDLYIIGTSTFDITDDDLDRIPVDHLYLASIKIESTGFSITDTLLYRYYEDRVSSTAYEEGYRPTSGADVIAVGGQLIILGSVTTGSNNPALDDNSILLMKISSDFQTVDWERIKGFSGDDFGKSLLVANGNYYYSATITTTSGIGEGGLDVLVEQFDFTSGNEDNQTDYGTVNNEEASNMIFTNPGIALVGTTGTGSNQYAFLLRLSSSLGAAQLVPLTYPRDADNPDQTWNTQGADLAQSSSGDFYIVGKVNSFSDASADPREDEIMILSTNGIGEVNEGDVQEYGSVQDDGGNAIIRRADGSMVIGATVHFGGSATMMSLLKTNKKGEFLRN</sequence>
<dbReference type="STRING" id="692418.SAMN04488029_3587"/>
<dbReference type="PANTHER" id="PTHR42754">
    <property type="entry name" value="ENDOGLUCANASE"/>
    <property type="match status" value="1"/>
</dbReference>
<feature type="chain" id="PRO_5012868115" description="Delta-60 repeat domain-containing protein" evidence="1">
    <location>
        <begin position="23"/>
        <end position="444"/>
    </location>
</feature>
<evidence type="ECO:0000256" key="1">
    <source>
        <dbReference type="SAM" id="SignalP"/>
    </source>
</evidence>
<evidence type="ECO:0000313" key="3">
    <source>
        <dbReference type="Proteomes" id="UP000192472"/>
    </source>
</evidence>
<accession>A0A1W2GMW6</accession>
<evidence type="ECO:0000313" key="2">
    <source>
        <dbReference type="EMBL" id="SMD38009.1"/>
    </source>
</evidence>
<feature type="signal peptide" evidence="1">
    <location>
        <begin position="1"/>
        <end position="22"/>
    </location>
</feature>
<protein>
    <recommendedName>
        <fullName evidence="4">Delta-60 repeat domain-containing protein</fullName>
    </recommendedName>
</protein>
<dbReference type="RefSeq" id="WP_084374214.1">
    <property type="nucleotide sequence ID" value="NZ_FWYF01000004.1"/>
</dbReference>
<proteinExistence type="predicted"/>
<gene>
    <name evidence="2" type="ORF">SAMN04488029_3587</name>
</gene>
<dbReference type="PANTHER" id="PTHR42754:SF1">
    <property type="entry name" value="LIPOPROTEIN"/>
    <property type="match status" value="1"/>
</dbReference>
<dbReference type="Proteomes" id="UP000192472">
    <property type="component" value="Unassembled WGS sequence"/>
</dbReference>
<organism evidence="2 3">
    <name type="scientific">Reichenbachiella faecimaris</name>
    <dbReference type="NCBI Taxonomy" id="692418"/>
    <lineage>
        <taxon>Bacteria</taxon>
        <taxon>Pseudomonadati</taxon>
        <taxon>Bacteroidota</taxon>
        <taxon>Cytophagia</taxon>
        <taxon>Cytophagales</taxon>
        <taxon>Reichenbachiellaceae</taxon>
        <taxon>Reichenbachiella</taxon>
    </lineage>
</organism>